<dbReference type="InterPro" id="IPR003716">
    <property type="entry name" value="DNA-dir_RNA_pol_omega"/>
</dbReference>
<dbReference type="InterPro" id="IPR006110">
    <property type="entry name" value="Pol_omega/Rpo6/RPB6"/>
</dbReference>
<proteinExistence type="inferred from homology"/>
<dbReference type="Pfam" id="PF01192">
    <property type="entry name" value="RNA_pol_Rpb6"/>
    <property type="match status" value="1"/>
</dbReference>
<evidence type="ECO:0000256" key="3">
    <source>
        <dbReference type="ARBA" id="ARBA00013725"/>
    </source>
</evidence>
<comment type="catalytic activity">
    <reaction evidence="9 10">
        <text>RNA(n) + a ribonucleoside 5'-triphosphate = RNA(n+1) + diphosphate</text>
        <dbReference type="Rhea" id="RHEA:21248"/>
        <dbReference type="Rhea" id="RHEA-COMP:14527"/>
        <dbReference type="Rhea" id="RHEA-COMP:17342"/>
        <dbReference type="ChEBI" id="CHEBI:33019"/>
        <dbReference type="ChEBI" id="CHEBI:61557"/>
        <dbReference type="ChEBI" id="CHEBI:140395"/>
        <dbReference type="EC" id="2.7.7.6"/>
    </reaction>
</comment>
<dbReference type="PANTHER" id="PTHR34476:SF1">
    <property type="entry name" value="DNA-DIRECTED RNA POLYMERASE SUBUNIT OMEGA"/>
    <property type="match status" value="1"/>
</dbReference>
<dbReference type="HAMAP" id="MF_00366">
    <property type="entry name" value="RNApol_bact_RpoZ"/>
    <property type="match status" value="1"/>
</dbReference>
<gene>
    <name evidence="10" type="primary">rpoZ</name>
    <name evidence="11" type="ORF">GOQ27_14760</name>
</gene>
<comment type="function">
    <text evidence="10">Promotes RNA polymerase assembly. Latches the N- and C-terminal regions of the beta' subunit thereby facilitating its interaction with the beta and alpha subunits.</text>
</comment>
<dbReference type="PANTHER" id="PTHR34476">
    <property type="entry name" value="DNA-DIRECTED RNA POLYMERASE SUBUNIT OMEGA"/>
    <property type="match status" value="1"/>
</dbReference>
<evidence type="ECO:0000256" key="8">
    <source>
        <dbReference type="ARBA" id="ARBA00029924"/>
    </source>
</evidence>
<protein>
    <recommendedName>
        <fullName evidence="3 10">DNA-directed RNA polymerase subunit omega</fullName>
        <shortName evidence="10">RNAP omega subunit</shortName>
        <ecNumber evidence="2 10">2.7.7.6</ecNumber>
    </recommendedName>
    <alternativeName>
        <fullName evidence="10">RNA polymerase omega subunit</fullName>
    </alternativeName>
    <alternativeName>
        <fullName evidence="8 10">Transcriptase subunit omega</fullName>
    </alternativeName>
</protein>
<evidence type="ECO:0000256" key="9">
    <source>
        <dbReference type="ARBA" id="ARBA00048552"/>
    </source>
</evidence>
<dbReference type="GO" id="GO:0006351">
    <property type="term" value="P:DNA-templated transcription"/>
    <property type="evidence" value="ECO:0007669"/>
    <property type="project" value="UniProtKB-UniRule"/>
</dbReference>
<evidence type="ECO:0000256" key="2">
    <source>
        <dbReference type="ARBA" id="ARBA00012418"/>
    </source>
</evidence>
<evidence type="ECO:0000256" key="1">
    <source>
        <dbReference type="ARBA" id="ARBA00006711"/>
    </source>
</evidence>
<dbReference type="SMART" id="SM01409">
    <property type="entry name" value="RNA_pol_Rpb6"/>
    <property type="match status" value="1"/>
</dbReference>
<evidence type="ECO:0000313" key="11">
    <source>
        <dbReference type="EMBL" id="MBS4539732.1"/>
    </source>
</evidence>
<dbReference type="AlphaFoldDB" id="A0A942V4G9"/>
<dbReference type="RefSeq" id="WP_203367649.1">
    <property type="nucleotide sequence ID" value="NZ_WSFT01000053.1"/>
</dbReference>
<keyword evidence="5 10" id="KW-0808">Transferase</keyword>
<evidence type="ECO:0000256" key="6">
    <source>
        <dbReference type="ARBA" id="ARBA00022695"/>
    </source>
</evidence>
<evidence type="ECO:0000256" key="4">
    <source>
        <dbReference type="ARBA" id="ARBA00022478"/>
    </source>
</evidence>
<dbReference type="GO" id="GO:0003899">
    <property type="term" value="F:DNA-directed RNA polymerase activity"/>
    <property type="evidence" value="ECO:0007669"/>
    <property type="project" value="UniProtKB-UniRule"/>
</dbReference>
<comment type="subunit">
    <text evidence="10">The RNAP catalytic core consists of 2 alpha, 1 beta, 1 beta' and 1 omega subunit. When a sigma factor is associated with the core the holoenzyme is formed, which can initiate transcription.</text>
</comment>
<dbReference type="Gene3D" id="3.90.940.10">
    <property type="match status" value="1"/>
</dbReference>
<dbReference type="NCBIfam" id="TIGR00690">
    <property type="entry name" value="rpoZ"/>
    <property type="match status" value="1"/>
</dbReference>
<evidence type="ECO:0000256" key="7">
    <source>
        <dbReference type="ARBA" id="ARBA00023163"/>
    </source>
</evidence>
<reference evidence="11" key="1">
    <citation type="submission" date="2019-12" db="EMBL/GenBank/DDBJ databases">
        <title>Clostridiaceae gen. nov. sp. nov., isolated from sediment in Xinjiang, China.</title>
        <authorList>
            <person name="Zhang R."/>
        </authorList>
    </citation>
    <scope>NUCLEOTIDE SEQUENCE</scope>
    <source>
        <strain evidence="11">D2Q-11</strain>
    </source>
</reference>
<evidence type="ECO:0000313" key="12">
    <source>
        <dbReference type="Proteomes" id="UP000724672"/>
    </source>
</evidence>
<organism evidence="11 12">
    <name type="scientific">Anaeromonas frigoriresistens</name>
    <dbReference type="NCBI Taxonomy" id="2683708"/>
    <lineage>
        <taxon>Bacteria</taxon>
        <taxon>Bacillati</taxon>
        <taxon>Bacillota</taxon>
        <taxon>Tissierellia</taxon>
        <taxon>Tissierellales</taxon>
        <taxon>Thermohalobacteraceae</taxon>
        <taxon>Anaeromonas</taxon>
    </lineage>
</organism>
<dbReference type="GO" id="GO:0003677">
    <property type="term" value="F:DNA binding"/>
    <property type="evidence" value="ECO:0007669"/>
    <property type="project" value="UniProtKB-UniRule"/>
</dbReference>
<evidence type="ECO:0000256" key="5">
    <source>
        <dbReference type="ARBA" id="ARBA00022679"/>
    </source>
</evidence>
<dbReference type="EC" id="2.7.7.6" evidence="2 10"/>
<keyword evidence="12" id="KW-1185">Reference proteome</keyword>
<dbReference type="SUPFAM" id="SSF63562">
    <property type="entry name" value="RPB6/omega subunit-like"/>
    <property type="match status" value="1"/>
</dbReference>
<accession>A0A942V4G9</accession>
<dbReference type="EMBL" id="WSFT01000053">
    <property type="protein sequence ID" value="MBS4539732.1"/>
    <property type="molecule type" value="Genomic_DNA"/>
</dbReference>
<sequence>MLYPSVNDILKKVDSRYTLVLLVSKRARQLVEGSDPFVDVNSTKPVSIALHEVAEDKVTYTRPDMTSIK</sequence>
<evidence type="ECO:0000256" key="10">
    <source>
        <dbReference type="HAMAP-Rule" id="MF_00366"/>
    </source>
</evidence>
<keyword evidence="4 10" id="KW-0240">DNA-directed RNA polymerase</keyword>
<name>A0A942V4G9_9FIRM</name>
<dbReference type="Proteomes" id="UP000724672">
    <property type="component" value="Unassembled WGS sequence"/>
</dbReference>
<comment type="similarity">
    <text evidence="1 10">Belongs to the RNA polymerase subunit omega family.</text>
</comment>
<comment type="caution">
    <text evidence="11">The sequence shown here is derived from an EMBL/GenBank/DDBJ whole genome shotgun (WGS) entry which is preliminary data.</text>
</comment>
<dbReference type="InterPro" id="IPR036161">
    <property type="entry name" value="RPB6/omega-like_sf"/>
</dbReference>
<dbReference type="GO" id="GO:0000428">
    <property type="term" value="C:DNA-directed RNA polymerase complex"/>
    <property type="evidence" value="ECO:0007669"/>
    <property type="project" value="UniProtKB-KW"/>
</dbReference>
<keyword evidence="6 10" id="KW-0548">Nucleotidyltransferase</keyword>
<keyword evidence="7 10" id="KW-0804">Transcription</keyword>